<gene>
    <name evidence="2" type="ORF">THASP1DRAFT_26471</name>
</gene>
<dbReference type="PANTHER" id="PTHR34826:SF2">
    <property type="entry name" value="UPF0590 PROTEIN C409.17C"/>
    <property type="match status" value="1"/>
</dbReference>
<reference evidence="3" key="1">
    <citation type="journal article" date="2018" name="Nat. Microbiol.">
        <title>Leveraging single-cell genomics to expand the fungal tree of life.</title>
        <authorList>
            <person name="Ahrendt S.R."/>
            <person name="Quandt C.A."/>
            <person name="Ciobanu D."/>
            <person name="Clum A."/>
            <person name="Salamov A."/>
            <person name="Andreopoulos B."/>
            <person name="Cheng J.F."/>
            <person name="Woyke T."/>
            <person name="Pelin A."/>
            <person name="Henrissat B."/>
            <person name="Reynolds N.K."/>
            <person name="Benny G.L."/>
            <person name="Smith M.E."/>
            <person name="James T.Y."/>
            <person name="Grigoriev I.V."/>
        </authorList>
    </citation>
    <scope>NUCLEOTIDE SEQUENCE [LARGE SCALE GENOMIC DNA]</scope>
    <source>
        <strain evidence="3">RSA 1356</strain>
    </source>
</reference>
<dbReference type="OrthoDB" id="2119945at2759"/>
<proteinExistence type="predicted"/>
<dbReference type="PANTHER" id="PTHR34826">
    <property type="entry name" value="UPF0590 PROTEIN C409.17C"/>
    <property type="match status" value="1"/>
</dbReference>
<sequence>MRILVGPDYDHLVPLRVNDGEQPHWIHSQHFQGLLTVRVRDYEHGVVAPATMRNGASSSVVAPHPEASAVSLESLSLTSDEHADIRRQRDAYFTGRKRYFSLQWQGCYAATKKAEDGTLEPWTAEDIWFTNEIEHGISLPRVAGIALNIARFLDPSFCTTDIGAVSRPWAGSRMFGSVNMMRAGNRLDISASKDAVRDAIRREWPSTGVVEGTLVPAEDTSATAESIGKPGDPLDKAVHALAKKLARRRRQRFQSTKERAAFQLDPARTYACEFISEHLDAWHMVMRAGFRIGIGPILNNQPYRLVCRAQDRKAIFFVVQIDYADVS</sequence>
<dbReference type="Proteomes" id="UP000271241">
    <property type="component" value="Unassembled WGS sequence"/>
</dbReference>
<feature type="domain" description="Domain of unknown function at the cortex 1" evidence="1">
    <location>
        <begin position="2"/>
        <end position="323"/>
    </location>
</feature>
<evidence type="ECO:0000259" key="1">
    <source>
        <dbReference type="Pfam" id="PF08588"/>
    </source>
</evidence>
<protein>
    <recommendedName>
        <fullName evidence="1">Domain of unknown function at the cortex 1 domain-containing protein</fullName>
    </recommendedName>
</protein>
<name>A0A4P9XH54_9FUNG</name>
<organism evidence="2 3">
    <name type="scientific">Thamnocephalis sphaerospora</name>
    <dbReference type="NCBI Taxonomy" id="78915"/>
    <lineage>
        <taxon>Eukaryota</taxon>
        <taxon>Fungi</taxon>
        <taxon>Fungi incertae sedis</taxon>
        <taxon>Zoopagomycota</taxon>
        <taxon>Zoopagomycotina</taxon>
        <taxon>Zoopagomycetes</taxon>
        <taxon>Zoopagales</taxon>
        <taxon>Sigmoideomycetaceae</taxon>
        <taxon>Thamnocephalis</taxon>
    </lineage>
</organism>
<dbReference type="Pfam" id="PF08588">
    <property type="entry name" value="Duc1"/>
    <property type="match status" value="1"/>
</dbReference>
<dbReference type="EMBL" id="KZ993340">
    <property type="protein sequence ID" value="RKP04972.1"/>
    <property type="molecule type" value="Genomic_DNA"/>
</dbReference>
<keyword evidence="3" id="KW-1185">Reference proteome</keyword>
<accession>A0A4P9XH54</accession>
<evidence type="ECO:0000313" key="2">
    <source>
        <dbReference type="EMBL" id="RKP04972.1"/>
    </source>
</evidence>
<evidence type="ECO:0000313" key="3">
    <source>
        <dbReference type="Proteomes" id="UP000271241"/>
    </source>
</evidence>
<dbReference type="AlphaFoldDB" id="A0A4P9XH54"/>
<dbReference type="InterPro" id="IPR013897">
    <property type="entry name" value="Duc1"/>
</dbReference>